<sequence length="120" mass="13168">MQKPGALLPAFLIPLCPNNLKMQDSASLTGVVIAAFLCRCSLLHQKGTTKSKASVNSPEGRPSCAHFFVKYHGNRTTIHRGICLELNALMASECKHLQVVWVYHLPIQLACTGKLQKIGR</sequence>
<accession>A0A128F6X8</accession>
<protein>
    <submittedName>
        <fullName evidence="1">Uncharacterized protein</fullName>
    </submittedName>
</protein>
<evidence type="ECO:0000313" key="1">
    <source>
        <dbReference type="EMBL" id="CZF82230.1"/>
    </source>
</evidence>
<evidence type="ECO:0000313" key="2">
    <source>
        <dbReference type="Proteomes" id="UP000073601"/>
    </source>
</evidence>
<dbReference type="EMBL" id="FIZY01000017">
    <property type="protein sequence ID" value="CZF82230.1"/>
    <property type="molecule type" value="Genomic_DNA"/>
</dbReference>
<proteinExistence type="predicted"/>
<organism evidence="1 2">
    <name type="scientific">Grimontia marina</name>
    <dbReference type="NCBI Taxonomy" id="646534"/>
    <lineage>
        <taxon>Bacteria</taxon>
        <taxon>Pseudomonadati</taxon>
        <taxon>Pseudomonadota</taxon>
        <taxon>Gammaproteobacteria</taxon>
        <taxon>Vibrionales</taxon>
        <taxon>Vibrionaceae</taxon>
        <taxon>Grimontia</taxon>
    </lineage>
</organism>
<keyword evidence="2" id="KW-1185">Reference proteome</keyword>
<reference evidence="2" key="1">
    <citation type="submission" date="2016-02" db="EMBL/GenBank/DDBJ databases">
        <authorList>
            <person name="Rodrigo-Torres Lidia"/>
            <person name="Arahal R.David."/>
        </authorList>
    </citation>
    <scope>NUCLEOTIDE SEQUENCE [LARGE SCALE GENOMIC DNA]</scope>
    <source>
        <strain evidence="2">CECT 8713</strain>
    </source>
</reference>
<gene>
    <name evidence="1" type="ORF">GMA8713_02138</name>
</gene>
<dbReference type="AlphaFoldDB" id="A0A128F6X8"/>
<name>A0A128F6X8_9GAMM</name>
<dbReference type="Proteomes" id="UP000073601">
    <property type="component" value="Unassembled WGS sequence"/>
</dbReference>